<accession>G3IAN0</accession>
<dbReference type="EMBL" id="JH001729">
    <property type="protein sequence ID" value="EGW11422.1"/>
    <property type="molecule type" value="Genomic_DNA"/>
</dbReference>
<dbReference type="Proteomes" id="UP000001075">
    <property type="component" value="Unassembled WGS sequence"/>
</dbReference>
<dbReference type="AlphaFoldDB" id="G3IAN0"/>
<proteinExistence type="predicted"/>
<dbReference type="InParanoid" id="G3IAN0"/>
<protein>
    <submittedName>
        <fullName evidence="1">Uncharacterized protein</fullName>
    </submittedName>
</protein>
<evidence type="ECO:0000313" key="2">
    <source>
        <dbReference type="Proteomes" id="UP000001075"/>
    </source>
</evidence>
<evidence type="ECO:0000313" key="1">
    <source>
        <dbReference type="EMBL" id="EGW11422.1"/>
    </source>
</evidence>
<organism evidence="1 2">
    <name type="scientific">Cricetulus griseus</name>
    <name type="common">Chinese hamster</name>
    <name type="synonym">Cricetulus barabensis griseus</name>
    <dbReference type="NCBI Taxonomy" id="10029"/>
    <lineage>
        <taxon>Eukaryota</taxon>
        <taxon>Metazoa</taxon>
        <taxon>Chordata</taxon>
        <taxon>Craniata</taxon>
        <taxon>Vertebrata</taxon>
        <taxon>Euteleostomi</taxon>
        <taxon>Mammalia</taxon>
        <taxon>Eutheria</taxon>
        <taxon>Euarchontoglires</taxon>
        <taxon>Glires</taxon>
        <taxon>Rodentia</taxon>
        <taxon>Myomorpha</taxon>
        <taxon>Muroidea</taxon>
        <taxon>Cricetidae</taxon>
        <taxon>Cricetinae</taxon>
        <taxon>Cricetulus</taxon>
    </lineage>
</organism>
<sequence length="55" mass="6374">MGHQLLLLHEEVEQHLAGIVECLLNLFHICPLFECVDDLFGYRTCDIMTTFSDHI</sequence>
<gene>
    <name evidence="1" type="ORF">I79_020656</name>
</gene>
<name>G3IAN0_CRIGR</name>
<reference evidence="2" key="1">
    <citation type="journal article" date="2011" name="Nat. Biotechnol.">
        <title>The genomic sequence of the Chinese hamster ovary (CHO)-K1 cell line.</title>
        <authorList>
            <person name="Xu X."/>
            <person name="Nagarajan H."/>
            <person name="Lewis N.E."/>
            <person name="Pan S."/>
            <person name="Cai Z."/>
            <person name="Liu X."/>
            <person name="Chen W."/>
            <person name="Xie M."/>
            <person name="Wang W."/>
            <person name="Hammond S."/>
            <person name="Andersen M.R."/>
            <person name="Neff N."/>
            <person name="Passarelli B."/>
            <person name="Koh W."/>
            <person name="Fan H.C."/>
            <person name="Wang J."/>
            <person name="Gui Y."/>
            <person name="Lee K.H."/>
            <person name="Betenbaugh M.J."/>
            <person name="Quake S.R."/>
            <person name="Famili I."/>
            <person name="Palsson B.O."/>
            <person name="Wang J."/>
        </authorList>
    </citation>
    <scope>NUCLEOTIDE SEQUENCE [LARGE SCALE GENOMIC DNA]</scope>
    <source>
        <strain evidence="2">CHO K1 cell line</strain>
    </source>
</reference>